<name>A0A1Z1FGA5_9SPHN</name>
<dbReference type="InterPro" id="IPR010987">
    <property type="entry name" value="Glutathione-S-Trfase_C-like"/>
</dbReference>
<sequence length="218" mass="23856">MNPTLYFAPQTCARVSLTALEEIGKPFDTRLIAFLAAEHRAPDFLAINPSGKVPALVTEGGILVQNGAILHYLALTRPEAKLLPRVDDPLRQAQVLSWLFRCSSDLHPLVSRYVLPQFATANPDDADGIRAKGAELLQAQLQPIDDLLRGREWVLDEGWSIIDAYLSWIWFRISGAGFGGFGFGQACLPAIAAHHARASERPSAIAALRHEARAQAEL</sequence>
<dbReference type="InterPro" id="IPR040079">
    <property type="entry name" value="Glutathione_S-Trfase"/>
</dbReference>
<dbReference type="EMBL" id="CP019603">
    <property type="protein sequence ID" value="ARU17834.1"/>
    <property type="molecule type" value="Genomic_DNA"/>
</dbReference>
<organism evidence="3 4">
    <name type="scientific">Croceicoccus marinus</name>
    <dbReference type="NCBI Taxonomy" id="450378"/>
    <lineage>
        <taxon>Bacteria</taxon>
        <taxon>Pseudomonadati</taxon>
        <taxon>Pseudomonadota</taxon>
        <taxon>Alphaproteobacteria</taxon>
        <taxon>Sphingomonadales</taxon>
        <taxon>Erythrobacteraceae</taxon>
        <taxon>Croceicoccus</taxon>
    </lineage>
</organism>
<evidence type="ECO:0000259" key="1">
    <source>
        <dbReference type="PROSITE" id="PS50404"/>
    </source>
</evidence>
<dbReference type="Gene3D" id="1.20.1050.10">
    <property type="match status" value="1"/>
</dbReference>
<dbReference type="SUPFAM" id="SSF47616">
    <property type="entry name" value="GST C-terminal domain-like"/>
    <property type="match status" value="1"/>
</dbReference>
<evidence type="ECO:0000313" key="3">
    <source>
        <dbReference type="EMBL" id="ARU17834.1"/>
    </source>
</evidence>
<dbReference type="PROSITE" id="PS50405">
    <property type="entry name" value="GST_CTER"/>
    <property type="match status" value="1"/>
</dbReference>
<dbReference type="OrthoDB" id="7583243at2"/>
<dbReference type="CDD" id="cd03057">
    <property type="entry name" value="GST_N_Beta"/>
    <property type="match status" value="1"/>
</dbReference>
<dbReference type="Gene3D" id="3.40.30.10">
    <property type="entry name" value="Glutaredoxin"/>
    <property type="match status" value="1"/>
</dbReference>
<feature type="domain" description="GST C-terminal" evidence="2">
    <location>
        <begin position="88"/>
        <end position="218"/>
    </location>
</feature>
<dbReference type="Pfam" id="PF02798">
    <property type="entry name" value="GST_N"/>
    <property type="match status" value="1"/>
</dbReference>
<dbReference type="STRING" id="450378.GCA_001661675_03201"/>
<evidence type="ECO:0000259" key="2">
    <source>
        <dbReference type="PROSITE" id="PS50405"/>
    </source>
</evidence>
<dbReference type="Proteomes" id="UP000195807">
    <property type="component" value="Plasmid pCME4A9I"/>
</dbReference>
<keyword evidence="4" id="KW-1185">Reference proteome</keyword>
<proteinExistence type="predicted"/>
<dbReference type="InterPro" id="IPR036249">
    <property type="entry name" value="Thioredoxin-like_sf"/>
</dbReference>
<evidence type="ECO:0000313" key="4">
    <source>
        <dbReference type="Proteomes" id="UP000195807"/>
    </source>
</evidence>
<dbReference type="PROSITE" id="PS50404">
    <property type="entry name" value="GST_NTER"/>
    <property type="match status" value="1"/>
</dbReference>
<dbReference type="InterPro" id="IPR036282">
    <property type="entry name" value="Glutathione-S-Trfase_C_sf"/>
</dbReference>
<feature type="domain" description="GST N-terminal" evidence="1">
    <location>
        <begin position="1"/>
        <end position="81"/>
    </location>
</feature>
<dbReference type="PANTHER" id="PTHR44051:SF8">
    <property type="entry name" value="GLUTATHIONE S-TRANSFERASE GSTA"/>
    <property type="match status" value="1"/>
</dbReference>
<dbReference type="InterPro" id="IPR004045">
    <property type="entry name" value="Glutathione_S-Trfase_N"/>
</dbReference>
<gene>
    <name evidence="3" type="ORF">A9D14_15930</name>
</gene>
<keyword evidence="3" id="KW-0614">Plasmid</keyword>
<geneLocation type="plasmid" evidence="4">
    <name>pcme4a9i</name>
</geneLocation>
<dbReference type="PANTHER" id="PTHR44051">
    <property type="entry name" value="GLUTATHIONE S-TRANSFERASE-RELATED"/>
    <property type="match status" value="1"/>
</dbReference>
<dbReference type="SFLD" id="SFLDS00019">
    <property type="entry name" value="Glutathione_Transferase_(cytos"/>
    <property type="match status" value="1"/>
</dbReference>
<dbReference type="KEGG" id="cman:A9D14_15930"/>
<reference evidence="3 4" key="1">
    <citation type="submission" date="2017-01" db="EMBL/GenBank/DDBJ databases">
        <title>Complete genome sequence of esterase-producing bacterium Croceicoccus marinus E4A9.</title>
        <authorList>
            <person name="Wu Y.-H."/>
            <person name="Cheng H."/>
            <person name="Xu L."/>
            <person name="Huo Y.-Y."/>
            <person name="Wang C.-S."/>
            <person name="Xu X.-W."/>
        </authorList>
    </citation>
    <scope>NUCLEOTIDE SEQUENCE [LARGE SCALE GENOMIC DNA]</scope>
    <source>
        <strain evidence="3 4">E4A9</strain>
        <plasmid evidence="4">Plasmid pcme4a9i</plasmid>
    </source>
</reference>
<dbReference type="AlphaFoldDB" id="A0A1Z1FGA5"/>
<dbReference type="SUPFAM" id="SSF52833">
    <property type="entry name" value="Thioredoxin-like"/>
    <property type="match status" value="1"/>
</dbReference>
<accession>A0A1Z1FGA5</accession>
<dbReference type="RefSeq" id="WP_066850088.1">
    <property type="nucleotide sequence ID" value="NZ_CP019603.1"/>
</dbReference>
<dbReference type="SFLD" id="SFLDG00358">
    <property type="entry name" value="Main_(cytGST)"/>
    <property type="match status" value="1"/>
</dbReference>
<protein>
    <recommendedName>
        <fullName evidence="5">Glutathione S-transferase</fullName>
    </recommendedName>
</protein>
<evidence type="ECO:0008006" key="5">
    <source>
        <dbReference type="Google" id="ProtNLM"/>
    </source>
</evidence>